<dbReference type="AlphaFoldDB" id="A0A3B0UQ10"/>
<dbReference type="EMBL" id="UOEU01000184">
    <property type="protein sequence ID" value="VAW31230.1"/>
    <property type="molecule type" value="Genomic_DNA"/>
</dbReference>
<proteinExistence type="predicted"/>
<reference evidence="2" key="1">
    <citation type="submission" date="2018-06" db="EMBL/GenBank/DDBJ databases">
        <authorList>
            <person name="Zhirakovskaya E."/>
        </authorList>
    </citation>
    <scope>NUCLEOTIDE SEQUENCE</scope>
</reference>
<gene>
    <name evidence="2" type="ORF">MNBD_CHLOROFLEXI01-876</name>
</gene>
<name>A0A3B0UQ10_9ZZZZ</name>
<feature type="region of interest" description="Disordered" evidence="1">
    <location>
        <begin position="45"/>
        <end position="64"/>
    </location>
</feature>
<sequence>MGMYTLEEVVKRWTRGDMTTEQVVGQSLLILQDIAKRLGILEKLREADRTGGGTGKETGSTPDA</sequence>
<protein>
    <submittedName>
        <fullName evidence="2">Uncharacterized protein</fullName>
    </submittedName>
</protein>
<evidence type="ECO:0000256" key="1">
    <source>
        <dbReference type="SAM" id="MobiDB-lite"/>
    </source>
</evidence>
<evidence type="ECO:0000313" key="2">
    <source>
        <dbReference type="EMBL" id="VAW31230.1"/>
    </source>
</evidence>
<organism evidence="2">
    <name type="scientific">hydrothermal vent metagenome</name>
    <dbReference type="NCBI Taxonomy" id="652676"/>
    <lineage>
        <taxon>unclassified sequences</taxon>
        <taxon>metagenomes</taxon>
        <taxon>ecological metagenomes</taxon>
    </lineage>
</organism>
<accession>A0A3B0UQ10</accession>